<name>A0ABV4I0C1_9ACTN</name>
<evidence type="ECO:0000313" key="2">
    <source>
        <dbReference type="EMBL" id="MEZ0491485.1"/>
    </source>
</evidence>
<organism evidence="2 3">
    <name type="scientific">Kineococcus mangrovi</name>
    <dbReference type="NCBI Taxonomy" id="1660183"/>
    <lineage>
        <taxon>Bacteria</taxon>
        <taxon>Bacillati</taxon>
        <taxon>Actinomycetota</taxon>
        <taxon>Actinomycetes</taxon>
        <taxon>Kineosporiales</taxon>
        <taxon>Kineosporiaceae</taxon>
        <taxon>Kineococcus</taxon>
    </lineage>
</organism>
<gene>
    <name evidence="2" type="ORF">AB2L28_04470</name>
</gene>
<reference evidence="2 3" key="1">
    <citation type="submission" date="2024-07" db="EMBL/GenBank/DDBJ databases">
        <authorList>
            <person name="Thanompreechachai J."/>
            <person name="Duangmal K."/>
        </authorList>
    </citation>
    <scope>NUCLEOTIDE SEQUENCE [LARGE SCALE GENOMIC DNA]</scope>
    <source>
        <strain evidence="2 3">TBRC 1896</strain>
    </source>
</reference>
<keyword evidence="1" id="KW-0472">Membrane</keyword>
<dbReference type="RefSeq" id="WP_370717527.1">
    <property type="nucleotide sequence ID" value="NZ_JBGGTQ010000002.1"/>
</dbReference>
<feature type="transmembrane region" description="Helical" evidence="1">
    <location>
        <begin position="45"/>
        <end position="64"/>
    </location>
</feature>
<evidence type="ECO:0000256" key="1">
    <source>
        <dbReference type="SAM" id="Phobius"/>
    </source>
</evidence>
<evidence type="ECO:0000313" key="3">
    <source>
        <dbReference type="Proteomes" id="UP001566476"/>
    </source>
</evidence>
<sequence length="143" mass="14804">MEALPSRRPRTTAFPLALLLGLVAAASLGAMAAWAGEPPLRSVRFAVFAGAAAFPCVSLGWVLVRSRQLGPADPRAEDSVEKVWFERACAGAFLDLATGCGLFLTLLSVTDTEVGGTGVLCAVLLAGLADAAVRFCVQRRAGS</sequence>
<dbReference type="EMBL" id="JBGGTQ010000002">
    <property type="protein sequence ID" value="MEZ0491485.1"/>
    <property type="molecule type" value="Genomic_DNA"/>
</dbReference>
<keyword evidence="3" id="KW-1185">Reference proteome</keyword>
<feature type="transmembrane region" description="Helical" evidence="1">
    <location>
        <begin position="84"/>
        <end position="109"/>
    </location>
</feature>
<feature type="transmembrane region" description="Helical" evidence="1">
    <location>
        <begin position="115"/>
        <end position="137"/>
    </location>
</feature>
<dbReference type="Proteomes" id="UP001566476">
    <property type="component" value="Unassembled WGS sequence"/>
</dbReference>
<protein>
    <submittedName>
        <fullName evidence="2">Uncharacterized protein</fullName>
    </submittedName>
</protein>
<accession>A0ABV4I0C1</accession>
<proteinExistence type="predicted"/>
<comment type="caution">
    <text evidence="2">The sequence shown here is derived from an EMBL/GenBank/DDBJ whole genome shotgun (WGS) entry which is preliminary data.</text>
</comment>
<keyword evidence="1" id="KW-0812">Transmembrane</keyword>
<keyword evidence="1" id="KW-1133">Transmembrane helix</keyword>